<dbReference type="GO" id="GO:0044272">
    <property type="term" value="P:sulfur compound biosynthetic process"/>
    <property type="evidence" value="ECO:0007669"/>
    <property type="project" value="UniProtKB-ARBA"/>
</dbReference>
<keyword evidence="7 14" id="KW-0479">Metal-binding</keyword>
<evidence type="ECO:0000256" key="10">
    <source>
        <dbReference type="ARBA" id="ARBA00023004"/>
    </source>
</evidence>
<evidence type="ECO:0000313" key="17">
    <source>
        <dbReference type="EMBL" id="RLE53781.1"/>
    </source>
</evidence>
<dbReference type="Proteomes" id="UP000272051">
    <property type="component" value="Unassembled WGS sequence"/>
</dbReference>
<comment type="catalytic activity">
    <reaction evidence="13 14">
        <text>indole-3-pyruvate + 2 oxidized [2Fe-2S]-[ferredoxin] + CoA = (indol-3-yl)acetyl-CoA + 2 reduced [2Fe-2S]-[ferredoxin] + CO2 + H(+)</text>
        <dbReference type="Rhea" id="RHEA:12645"/>
        <dbReference type="Rhea" id="RHEA-COMP:10000"/>
        <dbReference type="Rhea" id="RHEA-COMP:10001"/>
        <dbReference type="ChEBI" id="CHEBI:15378"/>
        <dbReference type="ChEBI" id="CHEBI:16526"/>
        <dbReference type="ChEBI" id="CHEBI:17640"/>
        <dbReference type="ChEBI" id="CHEBI:33737"/>
        <dbReference type="ChEBI" id="CHEBI:33738"/>
        <dbReference type="ChEBI" id="CHEBI:57271"/>
        <dbReference type="ChEBI" id="CHEBI:57287"/>
        <dbReference type="EC" id="1.2.7.8"/>
    </reaction>
</comment>
<feature type="domain" description="4Fe-4S ferredoxin-type" evidence="16">
    <location>
        <begin position="621"/>
        <end position="649"/>
    </location>
</feature>
<evidence type="ECO:0000256" key="14">
    <source>
        <dbReference type="PIRNR" id="PIRNR006439"/>
    </source>
</evidence>
<dbReference type="InterPro" id="IPR009014">
    <property type="entry name" value="Transketo_C/PFOR_II"/>
</dbReference>
<comment type="function">
    <text evidence="1 14">Catalyzes the ferredoxin-dependent oxidative decarboxylation of arylpyruvates.</text>
</comment>
<feature type="binding site" evidence="15">
    <location>
        <position position="611"/>
    </location>
    <ligand>
        <name>[4Fe-4S] cluster</name>
        <dbReference type="ChEBI" id="CHEBI:49883"/>
        <label>2</label>
    </ligand>
</feature>
<evidence type="ECO:0000313" key="18">
    <source>
        <dbReference type="Proteomes" id="UP000272051"/>
    </source>
</evidence>
<dbReference type="SUPFAM" id="SSF54862">
    <property type="entry name" value="4Fe-4S ferredoxins"/>
    <property type="match status" value="1"/>
</dbReference>
<dbReference type="GO" id="GO:0043805">
    <property type="term" value="F:indolepyruvate ferredoxin oxidoreductase activity"/>
    <property type="evidence" value="ECO:0007669"/>
    <property type="project" value="UniProtKB-UniRule"/>
</dbReference>
<name>A0A497F363_9CREN</name>
<evidence type="ECO:0000256" key="2">
    <source>
        <dbReference type="ARBA" id="ARBA00011238"/>
    </source>
</evidence>
<feature type="binding site" evidence="15">
    <location>
        <position position="605"/>
    </location>
    <ligand>
        <name>[4Fe-4S] cluster</name>
        <dbReference type="ChEBI" id="CHEBI:49883"/>
        <label>1</label>
    </ligand>
</feature>
<dbReference type="InterPro" id="IPR011766">
    <property type="entry name" value="TPP_enzyme_TPP-bd"/>
</dbReference>
<dbReference type="Pfam" id="PF01855">
    <property type="entry name" value="POR_N"/>
    <property type="match status" value="1"/>
</dbReference>
<dbReference type="CDD" id="cd07034">
    <property type="entry name" value="TPP_PYR_PFOR_IOR-alpha_like"/>
    <property type="match status" value="1"/>
</dbReference>
<organism evidence="17 18">
    <name type="scientific">Thermoproteota archaeon</name>
    <dbReference type="NCBI Taxonomy" id="2056631"/>
    <lineage>
        <taxon>Archaea</taxon>
        <taxon>Thermoproteota</taxon>
    </lineage>
</organism>
<dbReference type="PROSITE" id="PS51379">
    <property type="entry name" value="4FE4S_FER_2"/>
    <property type="match status" value="2"/>
</dbReference>
<feature type="binding site" evidence="15">
    <location>
        <position position="640"/>
    </location>
    <ligand>
        <name>[4Fe-4S] cluster</name>
        <dbReference type="ChEBI" id="CHEBI:49883"/>
        <label>1</label>
    </ligand>
</feature>
<evidence type="ECO:0000259" key="16">
    <source>
        <dbReference type="PROSITE" id="PS51379"/>
    </source>
</evidence>
<gene>
    <name evidence="17" type="primary">iorA</name>
    <name evidence="17" type="ORF">DRJ33_00010</name>
</gene>
<comment type="subunit">
    <text evidence="2 14">Heterodimer of the IorA and IorB subunits.</text>
</comment>
<dbReference type="PANTHER" id="PTHR43710">
    <property type="entry name" value="2-HYDROXYACYL-COA LYASE"/>
    <property type="match status" value="1"/>
</dbReference>
<protein>
    <recommendedName>
        <fullName evidence="4 14">Indolepyruvate oxidoreductase subunit IorA</fullName>
        <shortName evidence="14">IOR</shortName>
        <ecNumber evidence="3 14">1.2.7.8</ecNumber>
    </recommendedName>
    <alternativeName>
        <fullName evidence="12 14">Indolepyruvate ferredoxin oxidoreductase subunit alpha</fullName>
    </alternativeName>
</protein>
<evidence type="ECO:0000256" key="1">
    <source>
        <dbReference type="ARBA" id="ARBA00002995"/>
    </source>
</evidence>
<dbReference type="CDD" id="cd02008">
    <property type="entry name" value="TPP_IOR_alpha"/>
    <property type="match status" value="1"/>
</dbReference>
<evidence type="ECO:0000256" key="7">
    <source>
        <dbReference type="ARBA" id="ARBA00022723"/>
    </source>
</evidence>
<feature type="binding site" evidence="15">
    <location>
        <position position="636"/>
    </location>
    <ligand>
        <name>[4Fe-4S] cluster</name>
        <dbReference type="ChEBI" id="CHEBI:49883"/>
        <label>2</label>
    </ligand>
</feature>
<feature type="binding site" evidence="15">
    <location>
        <position position="630"/>
    </location>
    <ligand>
        <name>[4Fe-4S] cluster</name>
        <dbReference type="ChEBI" id="CHEBI:49883"/>
        <label>2</label>
    </ligand>
</feature>
<reference evidence="17 18" key="1">
    <citation type="submission" date="2018-06" db="EMBL/GenBank/DDBJ databases">
        <title>Extensive metabolic versatility and redundancy in microbially diverse, dynamic hydrothermal sediments.</title>
        <authorList>
            <person name="Dombrowski N."/>
            <person name="Teske A."/>
            <person name="Baker B.J."/>
        </authorList>
    </citation>
    <scope>NUCLEOTIDE SEQUENCE [LARGE SCALE GENOMIC DNA]</scope>
    <source>
        <strain evidence="17">B34_G17</strain>
    </source>
</reference>
<dbReference type="PIRSF" id="PIRSF006439">
    <property type="entry name" value="Indolepyruvate_ferr_oxidored"/>
    <property type="match status" value="1"/>
</dbReference>
<comment type="cofactor">
    <cofactor evidence="14 15">
        <name>[4Fe-4S] cluster</name>
        <dbReference type="ChEBI" id="CHEBI:49883"/>
    </cofactor>
    <text evidence="14 15">Binds 2 [4Fe-4S] clusters. In this family the first cluster has a non-standard and varying [4Fe-4S] binding motif CX(2)CX(2)CX(4-5)CP.</text>
</comment>
<feature type="binding site" evidence="15">
    <location>
        <position position="602"/>
    </location>
    <ligand>
        <name>[4Fe-4S] cluster</name>
        <dbReference type="ChEBI" id="CHEBI:49883"/>
        <label>1</label>
    </ligand>
</feature>
<dbReference type="InterPro" id="IPR002880">
    <property type="entry name" value="Pyrv_Fd/Flavodoxin_OxRdtase_N"/>
</dbReference>
<proteinExistence type="predicted"/>
<dbReference type="PANTHER" id="PTHR43710:SF7">
    <property type="entry name" value="INDOLEPYRUVATE OXIDOREDUCTASE SUBUNIT IORA"/>
    <property type="match status" value="1"/>
</dbReference>
<keyword evidence="6 14" id="KW-0004">4Fe-4S</keyword>
<dbReference type="InterPro" id="IPR017721">
    <property type="entry name" value="IorA"/>
</dbReference>
<keyword evidence="10 14" id="KW-0408">Iron</keyword>
<dbReference type="FunFam" id="3.40.50.970:FF:000039">
    <property type="entry name" value="Indolepyruvate oxidoreductase subunit IorA"/>
    <property type="match status" value="1"/>
</dbReference>
<evidence type="ECO:0000256" key="11">
    <source>
        <dbReference type="ARBA" id="ARBA00023014"/>
    </source>
</evidence>
<dbReference type="EC" id="1.2.7.8" evidence="3 14"/>
<keyword evidence="11 14" id="KW-0411">Iron-sulfur</keyword>
<dbReference type="EMBL" id="QMQX01000001">
    <property type="protein sequence ID" value="RLE53781.1"/>
    <property type="molecule type" value="Genomic_DNA"/>
</dbReference>
<evidence type="ECO:0000256" key="9">
    <source>
        <dbReference type="ARBA" id="ARBA00023002"/>
    </source>
</evidence>
<dbReference type="InterPro" id="IPR045025">
    <property type="entry name" value="HACL1-like"/>
</dbReference>
<dbReference type="Pfam" id="PF02775">
    <property type="entry name" value="TPP_enzyme_C"/>
    <property type="match status" value="1"/>
</dbReference>
<dbReference type="GO" id="GO:0051539">
    <property type="term" value="F:4 iron, 4 sulfur cluster binding"/>
    <property type="evidence" value="ECO:0007669"/>
    <property type="project" value="UniProtKB-UniRule"/>
</dbReference>
<accession>A0A497F363</accession>
<dbReference type="InterPro" id="IPR017900">
    <property type="entry name" value="4Fe4S_Fe_S_CS"/>
</dbReference>
<dbReference type="AlphaFoldDB" id="A0A497F363"/>
<evidence type="ECO:0000256" key="13">
    <source>
        <dbReference type="ARBA" id="ARBA00048332"/>
    </source>
</evidence>
<comment type="caution">
    <text evidence="17">The sequence shown here is derived from an EMBL/GenBank/DDBJ whole genome shotgun (WGS) entry which is preliminary data.</text>
</comment>
<keyword evidence="5 14" id="KW-0813">Transport</keyword>
<dbReference type="Gene3D" id="3.30.70.20">
    <property type="match status" value="1"/>
</dbReference>
<evidence type="ECO:0000256" key="4">
    <source>
        <dbReference type="ARBA" id="ARBA00017710"/>
    </source>
</evidence>
<feature type="binding site" evidence="15">
    <location>
        <position position="599"/>
    </location>
    <ligand>
        <name>[4Fe-4S] cluster</name>
        <dbReference type="ChEBI" id="CHEBI:49883"/>
        <label>1</label>
    </ligand>
</feature>
<evidence type="ECO:0000256" key="5">
    <source>
        <dbReference type="ARBA" id="ARBA00022448"/>
    </source>
</evidence>
<sequence length="649" mass="70508">MPKRSWRFSSLKHPIALDSPGVKLLLLGNEAIARGAVEGGVEIAASYPGTPASEIVDTLALIAEDLGIYVEWSVNEKVAWEVAIGGALMGKRSMASMKHVGVNWVIDPLIHCALHGFKGGLVLISADDPSGHSSATEQDNRYAALLAEIPVLEPSNIQEAKDFTALAFEISEELKLPVMVRSVTRISHSKGSVILGEIRKVRKDPSFHDDYYFDFVLKKGFAGADVIPDAHRLLHEKLAKAGKVCEKYGLVKVIGSGELGIVASSVAVSYALDAVEKLGIVDKVSLLKVGMSYPLLEKSIAEFLADRDFVLVVEEGEPFIERFLAGIAKDVNPKIRIYGKLTGHLPREGELKPHLVTELIARFAGVDVKVFGGFRENTLSELTRLAEGMLTPRIMTFCAGCPHRATYFALKRAIKKVSKGEYVAIGDIGCYTLGMNPPFRMQQAVFGMGGSIGVANGVAKSGTHLPVIATIGDSTFYHAGIPALINAVFNQSNVKVLILDNEVTAMTGFQPHPGSGETAMKKPTKKIVLEDVVRACGVDYVKIVDPYDLKKTQEIFEEALKLNGPAVIIARRLCAEEYVRRARREGIKLRYYTVNEEKCTGCRICLTEFGCPAIFWKEDVKKAAVNPTLCMGCGVCAQLCPTNAFEVVS</sequence>
<keyword evidence="8 14" id="KW-0249">Electron transport</keyword>
<evidence type="ECO:0000256" key="6">
    <source>
        <dbReference type="ARBA" id="ARBA00022485"/>
    </source>
</evidence>
<dbReference type="Gene3D" id="3.40.50.970">
    <property type="match status" value="2"/>
</dbReference>
<dbReference type="PROSITE" id="PS00198">
    <property type="entry name" value="4FE4S_FER_1"/>
    <property type="match status" value="1"/>
</dbReference>
<evidence type="ECO:0000256" key="8">
    <source>
        <dbReference type="ARBA" id="ARBA00022982"/>
    </source>
</evidence>
<keyword evidence="9 14" id="KW-0560">Oxidoreductase</keyword>
<dbReference type="InterPro" id="IPR029061">
    <property type="entry name" value="THDP-binding"/>
</dbReference>
<dbReference type="NCBIfam" id="TIGR03336">
    <property type="entry name" value="IOR_alpha"/>
    <property type="match status" value="1"/>
</dbReference>
<dbReference type="GO" id="GO:0030976">
    <property type="term" value="F:thiamine pyrophosphate binding"/>
    <property type="evidence" value="ECO:0007669"/>
    <property type="project" value="InterPro"/>
</dbReference>
<evidence type="ECO:0000256" key="12">
    <source>
        <dbReference type="ARBA" id="ARBA00030514"/>
    </source>
</evidence>
<dbReference type="InterPro" id="IPR017896">
    <property type="entry name" value="4Fe4S_Fe-S-bd"/>
</dbReference>
<dbReference type="GO" id="GO:0006082">
    <property type="term" value="P:organic acid metabolic process"/>
    <property type="evidence" value="ECO:0007669"/>
    <property type="project" value="UniProtKB-ARBA"/>
</dbReference>
<dbReference type="SUPFAM" id="SSF52922">
    <property type="entry name" value="TK C-terminal domain-like"/>
    <property type="match status" value="1"/>
</dbReference>
<feature type="domain" description="4Fe-4S ferredoxin-type" evidence="16">
    <location>
        <begin position="590"/>
        <end position="619"/>
    </location>
</feature>
<feature type="binding site" evidence="15">
    <location>
        <position position="633"/>
    </location>
    <ligand>
        <name>[4Fe-4S] cluster</name>
        <dbReference type="ChEBI" id="CHEBI:49883"/>
        <label>2</label>
    </ligand>
</feature>
<evidence type="ECO:0000256" key="15">
    <source>
        <dbReference type="PIRSR" id="PIRSR006439-50"/>
    </source>
</evidence>
<dbReference type="SUPFAM" id="SSF52518">
    <property type="entry name" value="Thiamin diphosphate-binding fold (THDP-binding)"/>
    <property type="match status" value="2"/>
</dbReference>
<dbReference type="Pfam" id="PF00037">
    <property type="entry name" value="Fer4"/>
    <property type="match status" value="1"/>
</dbReference>
<dbReference type="GO" id="GO:0046872">
    <property type="term" value="F:metal ion binding"/>
    <property type="evidence" value="ECO:0007669"/>
    <property type="project" value="UniProtKB-UniRule"/>
</dbReference>
<evidence type="ECO:0000256" key="3">
    <source>
        <dbReference type="ARBA" id="ARBA00012812"/>
    </source>
</evidence>